<evidence type="ECO:0000259" key="1">
    <source>
        <dbReference type="Pfam" id="PF01425"/>
    </source>
</evidence>
<dbReference type="GO" id="GO:0004040">
    <property type="term" value="F:amidase activity"/>
    <property type="evidence" value="ECO:0007669"/>
    <property type="project" value="UniProtKB-EC"/>
</dbReference>
<dbReference type="RefSeq" id="WP_206170471.1">
    <property type="nucleotide sequence ID" value="NZ_CP030104.1"/>
</dbReference>
<sequence length="566" mass="62884">MEKITLRLKRSAYLSFYIILFAFIGCKEQTKDRSIKKDVVLWQPYNDSTEVAENAAHENERMRYKFIQSRVLDKNEVFLPLYEEVSNFGVAVYESLKPMILEQDIPTIQKHISDGKLTYEQLVLFYLKRIYNFELNNETTLNTVLALNPNVVEEARNLDTSSKGHHLIYGMPILLKDNIGAAGMVTTAGAVALKENKTDDAFIVQRLKENGALILGKVNLSEWANFLCDGCPNGQSAIGGQTLNPYGRRIFDTGGSSAGSGTSIAVNYAVGAVGTETSGSILSPSSQNSVVGMKPTVGLLSRTGIVPISSTLDTPGPMTRNIIDNAILLDAMVGYDEADSSSKKTGWKEAWLNLDEKPSLKDKRFGAFKNYIESDSLYRMTLKKMKAAGAIIIEFEPLEVNFDGFLSILNIDMKNDLPRYVTTQVKNKDAVLVEDVQDIINFNLQDSLVRIPYGQARFEGIISDSTSIEELEAIKKRLQTEGRKYFNTPMEEHQLDAVLSINNYDAGYAAAALYPALTIPMGYKDSGEPVSLTFIGKQFEEAKLYGLGTAYENLTRARKIPEGYKD</sequence>
<dbReference type="Proteomes" id="UP000248536">
    <property type="component" value="Chromosome"/>
</dbReference>
<keyword evidence="3" id="KW-1185">Reference proteome</keyword>
<evidence type="ECO:0000313" key="3">
    <source>
        <dbReference type="Proteomes" id="UP000248536"/>
    </source>
</evidence>
<dbReference type="SUPFAM" id="SSF75304">
    <property type="entry name" value="Amidase signature (AS) enzymes"/>
    <property type="match status" value="1"/>
</dbReference>
<dbReference type="PANTHER" id="PTHR42678">
    <property type="entry name" value="AMIDASE"/>
    <property type="match status" value="1"/>
</dbReference>
<dbReference type="AlphaFoldDB" id="A0A2Z4LUL0"/>
<accession>A0A2Z4LUL0</accession>
<dbReference type="PROSITE" id="PS51257">
    <property type="entry name" value="PROKAR_LIPOPROTEIN"/>
    <property type="match status" value="1"/>
</dbReference>
<evidence type="ECO:0000313" key="2">
    <source>
        <dbReference type="EMBL" id="AWX45516.1"/>
    </source>
</evidence>
<gene>
    <name evidence="2" type="primary">amiE</name>
    <name evidence="2" type="ORF">HME9304_02536</name>
</gene>
<feature type="domain" description="Amidase" evidence="1">
    <location>
        <begin position="122"/>
        <end position="544"/>
    </location>
</feature>
<dbReference type="InterPro" id="IPR036928">
    <property type="entry name" value="AS_sf"/>
</dbReference>
<dbReference type="EMBL" id="CP030104">
    <property type="protein sequence ID" value="AWX45516.1"/>
    <property type="molecule type" value="Genomic_DNA"/>
</dbReference>
<dbReference type="Pfam" id="PF01425">
    <property type="entry name" value="Amidase"/>
    <property type="match status" value="1"/>
</dbReference>
<dbReference type="KEGG" id="spon:HME9304_02536"/>
<dbReference type="Gene3D" id="3.90.1300.10">
    <property type="entry name" value="Amidase signature (AS) domain"/>
    <property type="match status" value="1"/>
</dbReference>
<keyword evidence="2" id="KW-0378">Hydrolase</keyword>
<proteinExistence type="predicted"/>
<name>A0A2Z4LUL0_9FLAO</name>
<dbReference type="InterPro" id="IPR023631">
    <property type="entry name" value="Amidase_dom"/>
</dbReference>
<dbReference type="PANTHER" id="PTHR42678:SF34">
    <property type="entry name" value="OS04G0183300 PROTEIN"/>
    <property type="match status" value="1"/>
</dbReference>
<organism evidence="2 3">
    <name type="scientific">Flagellimonas maritima</name>
    <dbReference type="NCBI Taxonomy" id="1383885"/>
    <lineage>
        <taxon>Bacteria</taxon>
        <taxon>Pseudomonadati</taxon>
        <taxon>Bacteroidota</taxon>
        <taxon>Flavobacteriia</taxon>
        <taxon>Flavobacteriales</taxon>
        <taxon>Flavobacteriaceae</taxon>
        <taxon>Flagellimonas</taxon>
    </lineage>
</organism>
<protein>
    <submittedName>
        <fullName evidence="2">Amidase</fullName>
        <ecNumber evidence="2">3.5.1.4</ecNumber>
    </submittedName>
</protein>
<reference evidence="2 3" key="1">
    <citation type="submission" date="2018-06" db="EMBL/GenBank/DDBJ databases">
        <title>Spongiibacterium sp. HME9304 Genome sequencing and assembly.</title>
        <authorList>
            <person name="Kang H."/>
            <person name="Kim H."/>
            <person name="Joh K."/>
        </authorList>
    </citation>
    <scope>NUCLEOTIDE SEQUENCE [LARGE SCALE GENOMIC DNA]</scope>
    <source>
        <strain evidence="2 3">HME9304</strain>
    </source>
</reference>
<dbReference type="EC" id="3.5.1.4" evidence="2"/>